<dbReference type="SUPFAM" id="SSF57850">
    <property type="entry name" value="RING/U-box"/>
    <property type="match status" value="1"/>
</dbReference>
<reference evidence="18 19" key="1">
    <citation type="journal article" date="2017" name="Mol. Plant">
        <title>The Genome of Medicinal Plant Macleaya cordata Provides New Insights into Benzylisoquinoline Alkaloids Metabolism.</title>
        <authorList>
            <person name="Liu X."/>
            <person name="Liu Y."/>
            <person name="Huang P."/>
            <person name="Ma Y."/>
            <person name="Qing Z."/>
            <person name="Tang Q."/>
            <person name="Cao H."/>
            <person name="Cheng P."/>
            <person name="Zheng Y."/>
            <person name="Yuan Z."/>
            <person name="Zhou Y."/>
            <person name="Liu J."/>
            <person name="Tang Z."/>
            <person name="Zhuo Y."/>
            <person name="Zhang Y."/>
            <person name="Yu L."/>
            <person name="Huang J."/>
            <person name="Yang P."/>
            <person name="Peng Q."/>
            <person name="Zhang J."/>
            <person name="Jiang W."/>
            <person name="Zhang Z."/>
            <person name="Lin K."/>
            <person name="Ro D.K."/>
            <person name="Chen X."/>
            <person name="Xiong X."/>
            <person name="Shang Y."/>
            <person name="Huang S."/>
            <person name="Zeng J."/>
        </authorList>
    </citation>
    <scope>NUCLEOTIDE SEQUENCE [LARGE SCALE GENOMIC DNA]</scope>
    <source>
        <strain evidence="19">cv. BLH2017</strain>
        <tissue evidence="18">Root</tissue>
    </source>
</reference>
<feature type="compositionally biased region" description="Pro residues" evidence="15">
    <location>
        <begin position="10"/>
        <end position="21"/>
    </location>
</feature>
<keyword evidence="6 16" id="KW-0812">Transmembrane</keyword>
<dbReference type="CDD" id="cd16461">
    <property type="entry name" value="RING-H2_EL5-like"/>
    <property type="match status" value="1"/>
</dbReference>
<dbReference type="InterPro" id="IPR001841">
    <property type="entry name" value="Znf_RING"/>
</dbReference>
<dbReference type="GO" id="GO:0016567">
    <property type="term" value="P:protein ubiquitination"/>
    <property type="evidence" value="ECO:0007669"/>
    <property type="project" value="TreeGrafter"/>
</dbReference>
<organism evidence="18 19">
    <name type="scientific">Macleaya cordata</name>
    <name type="common">Five-seeded plume-poppy</name>
    <name type="synonym">Bocconia cordata</name>
    <dbReference type="NCBI Taxonomy" id="56857"/>
    <lineage>
        <taxon>Eukaryota</taxon>
        <taxon>Viridiplantae</taxon>
        <taxon>Streptophyta</taxon>
        <taxon>Embryophyta</taxon>
        <taxon>Tracheophyta</taxon>
        <taxon>Spermatophyta</taxon>
        <taxon>Magnoliopsida</taxon>
        <taxon>Ranunculales</taxon>
        <taxon>Papaveraceae</taxon>
        <taxon>Papaveroideae</taxon>
        <taxon>Macleaya</taxon>
    </lineage>
</organism>
<dbReference type="GO" id="GO:0061630">
    <property type="term" value="F:ubiquitin protein ligase activity"/>
    <property type="evidence" value="ECO:0007669"/>
    <property type="project" value="UniProtKB-EC"/>
</dbReference>
<dbReference type="EC" id="2.3.2.27" evidence="4"/>
<name>A0A200QQK4_MACCD</name>
<dbReference type="FunFam" id="3.30.40.10:FF:000187">
    <property type="entry name" value="E3 ubiquitin-protein ligase ATL6"/>
    <property type="match status" value="1"/>
</dbReference>
<evidence type="ECO:0000256" key="6">
    <source>
        <dbReference type="ARBA" id="ARBA00022692"/>
    </source>
</evidence>
<evidence type="ECO:0000259" key="17">
    <source>
        <dbReference type="PROSITE" id="PS50089"/>
    </source>
</evidence>
<evidence type="ECO:0000256" key="1">
    <source>
        <dbReference type="ARBA" id="ARBA00000900"/>
    </source>
</evidence>
<keyword evidence="19" id="KW-1185">Reference proteome</keyword>
<evidence type="ECO:0000313" key="19">
    <source>
        <dbReference type="Proteomes" id="UP000195402"/>
    </source>
</evidence>
<feature type="region of interest" description="Disordered" evidence="15">
    <location>
        <begin position="1"/>
        <end position="29"/>
    </location>
</feature>
<evidence type="ECO:0000256" key="13">
    <source>
        <dbReference type="ARBA" id="ARBA00024209"/>
    </source>
</evidence>
<evidence type="ECO:0000256" key="9">
    <source>
        <dbReference type="ARBA" id="ARBA00022786"/>
    </source>
</evidence>
<keyword evidence="12 16" id="KW-0472">Membrane</keyword>
<comment type="catalytic activity">
    <reaction evidence="1">
        <text>S-ubiquitinyl-[E2 ubiquitin-conjugating enzyme]-L-cysteine + [acceptor protein]-L-lysine = [E2 ubiquitin-conjugating enzyme]-L-cysteine + N(6)-ubiquitinyl-[acceptor protein]-L-lysine.</text>
        <dbReference type="EC" id="2.3.2.27"/>
    </reaction>
</comment>
<dbReference type="AlphaFoldDB" id="A0A200QQK4"/>
<evidence type="ECO:0000256" key="8">
    <source>
        <dbReference type="ARBA" id="ARBA00022771"/>
    </source>
</evidence>
<proteinExistence type="inferred from homology"/>
<comment type="pathway">
    <text evidence="3">Protein modification; protein ubiquitination.</text>
</comment>
<dbReference type="SMART" id="SM00184">
    <property type="entry name" value="RING"/>
    <property type="match status" value="1"/>
</dbReference>
<evidence type="ECO:0000256" key="12">
    <source>
        <dbReference type="ARBA" id="ARBA00023136"/>
    </source>
</evidence>
<dbReference type="InterPro" id="IPR013083">
    <property type="entry name" value="Znf_RING/FYVE/PHD"/>
</dbReference>
<dbReference type="FunCoup" id="A0A200QQK4">
    <property type="interactions" value="1"/>
</dbReference>
<evidence type="ECO:0000256" key="7">
    <source>
        <dbReference type="ARBA" id="ARBA00022723"/>
    </source>
</evidence>
<dbReference type="EMBL" id="MVGT01001370">
    <property type="protein sequence ID" value="OVA12715.1"/>
    <property type="molecule type" value="Genomic_DNA"/>
</dbReference>
<dbReference type="OrthoDB" id="8062037at2759"/>
<feature type="domain" description="RING-type" evidence="17">
    <location>
        <begin position="147"/>
        <end position="189"/>
    </location>
</feature>
<evidence type="ECO:0000313" key="18">
    <source>
        <dbReference type="EMBL" id="OVA12715.1"/>
    </source>
</evidence>
<dbReference type="STRING" id="56857.A0A200QQK4"/>
<evidence type="ECO:0000256" key="2">
    <source>
        <dbReference type="ARBA" id="ARBA00004167"/>
    </source>
</evidence>
<evidence type="ECO:0000256" key="10">
    <source>
        <dbReference type="ARBA" id="ARBA00022833"/>
    </source>
</evidence>
<keyword evidence="11 16" id="KW-1133">Transmembrane helix</keyword>
<feature type="region of interest" description="Disordered" evidence="15">
    <location>
        <begin position="264"/>
        <end position="291"/>
    </location>
</feature>
<dbReference type="PROSITE" id="PS50089">
    <property type="entry name" value="ZF_RING_2"/>
    <property type="match status" value="1"/>
</dbReference>
<keyword evidence="10" id="KW-0862">Zinc</keyword>
<feature type="transmembrane region" description="Helical" evidence="16">
    <location>
        <begin position="57"/>
        <end position="78"/>
    </location>
</feature>
<evidence type="ECO:0000256" key="14">
    <source>
        <dbReference type="PROSITE-ProRule" id="PRU00175"/>
    </source>
</evidence>
<dbReference type="GO" id="GO:0008270">
    <property type="term" value="F:zinc ion binding"/>
    <property type="evidence" value="ECO:0007669"/>
    <property type="project" value="UniProtKB-KW"/>
</dbReference>
<comment type="similarity">
    <text evidence="13">Belongs to the RING-type zinc finger family. ATL subfamily.</text>
</comment>
<sequence length="385" mass="42096">MPRRINLSATPPPSPPPPPPLKQTLEGSVAVGEFQNNNEVSSSSSPTSSRNDLNPSILIIALILTLVIFVSASLHLFLRYLNRRCRSGTDDDDNEDDLAPIEPINFNTRVSSRRILPEDNNQHLIDSLPLFSFDSVTGLKSTASVDCAVCLSKFEKHDQLRLLPICCHAFHSKCIDTWLLSNRTCPLCRSTVQVDESDGYQKLLSRSSGGSDSFRLEIGSVSRRGMNNSDSSTDVRPRSYSMGSFEYLVEDESEVVVVEPTHRRGVSESAFGGKKDDESPPATETQPVPPGSDVAAEVANGGRGWLWDYVDKLASSSSSFSSRTVSFRFSGRFFTGSSRRSEGLSGSDRRSEDSAVVAVGGGSWDLEGNRYGEEIGNFLRWLSGV</sequence>
<dbReference type="Proteomes" id="UP000195402">
    <property type="component" value="Unassembled WGS sequence"/>
</dbReference>
<gene>
    <name evidence="18" type="ORF">BVC80_9019g9</name>
</gene>
<evidence type="ECO:0000256" key="11">
    <source>
        <dbReference type="ARBA" id="ARBA00022989"/>
    </source>
</evidence>
<dbReference type="Gene3D" id="3.30.40.10">
    <property type="entry name" value="Zinc/RING finger domain, C3HC4 (zinc finger)"/>
    <property type="match status" value="1"/>
</dbReference>
<accession>A0A200QQK4</accession>
<comment type="caution">
    <text evidence="18">The sequence shown here is derived from an EMBL/GenBank/DDBJ whole genome shotgun (WGS) entry which is preliminary data.</text>
</comment>
<keyword evidence="5" id="KW-0808">Transferase</keyword>
<evidence type="ECO:0000256" key="5">
    <source>
        <dbReference type="ARBA" id="ARBA00022679"/>
    </source>
</evidence>
<dbReference type="GO" id="GO:0016020">
    <property type="term" value="C:membrane"/>
    <property type="evidence" value="ECO:0007669"/>
    <property type="project" value="UniProtKB-SubCell"/>
</dbReference>
<dbReference type="OMA" id="TWLQSNQ"/>
<evidence type="ECO:0000256" key="16">
    <source>
        <dbReference type="SAM" id="Phobius"/>
    </source>
</evidence>
<dbReference type="Pfam" id="PF13639">
    <property type="entry name" value="zf-RING_2"/>
    <property type="match status" value="1"/>
</dbReference>
<evidence type="ECO:0000256" key="3">
    <source>
        <dbReference type="ARBA" id="ARBA00004906"/>
    </source>
</evidence>
<protein>
    <recommendedName>
        <fullName evidence="4">RING-type E3 ubiquitin transferase</fullName>
        <ecNumber evidence="4">2.3.2.27</ecNumber>
    </recommendedName>
</protein>
<dbReference type="PANTHER" id="PTHR45768:SF16">
    <property type="entry name" value="E3 UBIQUITIN-PROTEIN LIGASE ATL4"/>
    <property type="match status" value="1"/>
</dbReference>
<keyword evidence="9" id="KW-0833">Ubl conjugation pathway</keyword>
<evidence type="ECO:0000256" key="15">
    <source>
        <dbReference type="SAM" id="MobiDB-lite"/>
    </source>
</evidence>
<keyword evidence="7" id="KW-0479">Metal-binding</keyword>
<comment type="subcellular location">
    <subcellularLocation>
        <location evidence="2">Membrane</location>
        <topology evidence="2">Single-pass membrane protein</topology>
    </subcellularLocation>
</comment>
<keyword evidence="8 14" id="KW-0863">Zinc-finger</keyword>
<evidence type="ECO:0000256" key="4">
    <source>
        <dbReference type="ARBA" id="ARBA00012483"/>
    </source>
</evidence>
<dbReference type="PANTHER" id="PTHR45768">
    <property type="entry name" value="E3 UBIQUITIN-PROTEIN LIGASE RNF13-LIKE"/>
    <property type="match status" value="1"/>
</dbReference>
<dbReference type="InParanoid" id="A0A200QQK4"/>